<feature type="compositionally biased region" description="Basic residues" evidence="1">
    <location>
        <begin position="1"/>
        <end position="14"/>
    </location>
</feature>
<evidence type="ECO:0008006" key="4">
    <source>
        <dbReference type="Google" id="ProtNLM"/>
    </source>
</evidence>
<dbReference type="Proteomes" id="UP001497453">
    <property type="component" value="Chromosome 5"/>
</dbReference>
<reference evidence="3" key="1">
    <citation type="submission" date="2024-04" db="EMBL/GenBank/DDBJ databases">
        <authorList>
            <person name="Shaw F."/>
            <person name="Minotto A."/>
        </authorList>
    </citation>
    <scope>NUCLEOTIDE SEQUENCE [LARGE SCALE GENOMIC DNA]</scope>
</reference>
<keyword evidence="3" id="KW-1185">Reference proteome</keyword>
<dbReference type="PANTHER" id="PTHR36452:SF1">
    <property type="entry name" value="DUF2461 DOMAIN-CONTAINING PROTEIN"/>
    <property type="match status" value="1"/>
</dbReference>
<name>A0ABP1DTG7_9APHY</name>
<evidence type="ECO:0000313" key="2">
    <source>
        <dbReference type="EMBL" id="CAL1710097.1"/>
    </source>
</evidence>
<feature type="region of interest" description="Disordered" evidence="1">
    <location>
        <begin position="399"/>
        <end position="426"/>
    </location>
</feature>
<sequence>MPPKSKTKATKGGKKASGQKSKAQSTGSTRSQPSPRKKGSEPSESDASDEPLSEDDTEEVDDSDAYQYSAREEEDDEASLHSDALDEVEDIRPAKDTTSRKRTRNSDTRGAAKASPAKKGKTKSSPKKKRKTKGSDAEDDDDLELEEGQEIVGVVVQAPKTGRVPPGQISQNTFNFLSDLKTPECNDREWFKLHEPVYRVAEKEWKDFIDEFTVLLTEADPQIPPLPPKDVIHRIYRDIRFSNDKTPYKTNFSASFSRSGRKGIFAGFSPGGQSLIAAGSWQPGKNELSTIRNNILRSSRRLREIISDPTFVGLFGEPKPHPKGLRRNIFGMEDELKVAPKGIDKNHKDIDLLKCRSFAVLHYFTDKQVLQEDFKEELARLVTLLRPFVHCINDLMTLQNGDQDSSSEDGEDGEEDEDQDDEGEQS</sequence>
<accession>A0ABP1DTG7</accession>
<proteinExistence type="predicted"/>
<gene>
    <name evidence="2" type="ORF">GFSPODELE1_LOCUS7649</name>
</gene>
<dbReference type="Pfam" id="PF09365">
    <property type="entry name" value="DUF2461"/>
    <property type="match status" value="1"/>
</dbReference>
<feature type="compositionally biased region" description="Acidic residues" evidence="1">
    <location>
        <begin position="405"/>
        <end position="426"/>
    </location>
</feature>
<dbReference type="PANTHER" id="PTHR36452">
    <property type="entry name" value="CHROMOSOME 12, WHOLE GENOME SHOTGUN SEQUENCE"/>
    <property type="match status" value="1"/>
</dbReference>
<dbReference type="EMBL" id="OZ037948">
    <property type="protein sequence ID" value="CAL1710097.1"/>
    <property type="molecule type" value="Genomic_DNA"/>
</dbReference>
<dbReference type="InterPro" id="IPR012808">
    <property type="entry name" value="CHP02453"/>
</dbReference>
<evidence type="ECO:0000313" key="3">
    <source>
        <dbReference type="Proteomes" id="UP001497453"/>
    </source>
</evidence>
<evidence type="ECO:0000256" key="1">
    <source>
        <dbReference type="SAM" id="MobiDB-lite"/>
    </source>
</evidence>
<feature type="compositionally biased region" description="Low complexity" evidence="1">
    <location>
        <begin position="16"/>
        <end position="26"/>
    </location>
</feature>
<feature type="region of interest" description="Disordered" evidence="1">
    <location>
        <begin position="1"/>
        <end position="145"/>
    </location>
</feature>
<feature type="compositionally biased region" description="Acidic residues" evidence="1">
    <location>
        <begin position="43"/>
        <end position="64"/>
    </location>
</feature>
<organism evidence="2 3">
    <name type="scientific">Somion occarium</name>
    <dbReference type="NCBI Taxonomy" id="3059160"/>
    <lineage>
        <taxon>Eukaryota</taxon>
        <taxon>Fungi</taxon>
        <taxon>Dikarya</taxon>
        <taxon>Basidiomycota</taxon>
        <taxon>Agaricomycotina</taxon>
        <taxon>Agaricomycetes</taxon>
        <taxon>Polyporales</taxon>
        <taxon>Cerrenaceae</taxon>
        <taxon>Somion</taxon>
    </lineage>
</organism>
<dbReference type="NCBIfam" id="TIGR02453">
    <property type="entry name" value="TIGR02453 family protein"/>
    <property type="match status" value="1"/>
</dbReference>
<feature type="compositionally biased region" description="Basic residues" evidence="1">
    <location>
        <begin position="116"/>
        <end position="132"/>
    </location>
</feature>
<feature type="compositionally biased region" description="Basic and acidic residues" evidence="1">
    <location>
        <begin position="78"/>
        <end position="107"/>
    </location>
</feature>
<protein>
    <recommendedName>
        <fullName evidence="4">TIGR02453 family protein</fullName>
    </recommendedName>
</protein>